<proteinExistence type="predicted"/>
<gene>
    <name evidence="1" type="ORF">AEK19_MT0728</name>
</gene>
<dbReference type="EMBL" id="KY774314">
    <property type="protein sequence ID" value="ART30972.1"/>
    <property type="molecule type" value="Genomic_DNA"/>
</dbReference>
<name>A0A1Y0B0J3_9LAMI</name>
<geneLocation type="mitochondrion" evidence="1"/>
<protein>
    <submittedName>
        <fullName evidence="1">Uncharacterized protein</fullName>
    </submittedName>
</protein>
<accession>A0A1Y0B0J3</accession>
<keyword evidence="1" id="KW-0496">Mitochondrion</keyword>
<reference evidence="1" key="1">
    <citation type="submission" date="2017-03" db="EMBL/GenBank/DDBJ databases">
        <title>The mitochondrial genome of the carnivorous plant Utricularia reniformis (Lentibulariaceae): structure, comparative analysis and evolutionary landmarks.</title>
        <authorList>
            <person name="Silva S.R."/>
            <person name="Alvarenga D.O."/>
            <person name="Michael T.P."/>
            <person name="Miranda V.F.O."/>
            <person name="Varani A.M."/>
        </authorList>
    </citation>
    <scope>NUCLEOTIDE SEQUENCE</scope>
</reference>
<dbReference type="AlphaFoldDB" id="A0A1Y0B0J3"/>
<sequence>MEFIFPVFPYIHSFYMILDHPGTHLNILSARSMMIAVY</sequence>
<evidence type="ECO:0000313" key="1">
    <source>
        <dbReference type="EMBL" id="ART30972.1"/>
    </source>
</evidence>
<organism evidence="1">
    <name type="scientific">Utricularia reniformis</name>
    <dbReference type="NCBI Taxonomy" id="192314"/>
    <lineage>
        <taxon>Eukaryota</taxon>
        <taxon>Viridiplantae</taxon>
        <taxon>Streptophyta</taxon>
        <taxon>Embryophyta</taxon>
        <taxon>Tracheophyta</taxon>
        <taxon>Spermatophyta</taxon>
        <taxon>Magnoliopsida</taxon>
        <taxon>eudicotyledons</taxon>
        <taxon>Gunneridae</taxon>
        <taxon>Pentapetalae</taxon>
        <taxon>asterids</taxon>
        <taxon>lamiids</taxon>
        <taxon>Lamiales</taxon>
        <taxon>Lentibulariaceae</taxon>
        <taxon>Utricularia</taxon>
    </lineage>
</organism>